<accession>A0A367Y9W8</accession>
<dbReference type="GO" id="GO:0051301">
    <property type="term" value="P:cell division"/>
    <property type="evidence" value="ECO:0007669"/>
    <property type="project" value="UniProtKB-KW"/>
</dbReference>
<feature type="domain" description="EF-hand" evidence="4">
    <location>
        <begin position="143"/>
        <end position="178"/>
    </location>
</feature>
<feature type="domain" description="EF-hand" evidence="4">
    <location>
        <begin position="70"/>
        <end position="105"/>
    </location>
</feature>
<dbReference type="CDD" id="cd00051">
    <property type="entry name" value="EFh"/>
    <property type="match status" value="1"/>
</dbReference>
<dbReference type="SMART" id="SM00054">
    <property type="entry name" value="EFh"/>
    <property type="match status" value="4"/>
</dbReference>
<proteinExistence type="predicted"/>
<comment type="caution">
    <text evidence="6">The sequence shown here is derived from an EMBL/GenBank/DDBJ whole genome shotgun (WGS) entry which is preliminary data.</text>
</comment>
<evidence type="ECO:0000256" key="3">
    <source>
        <dbReference type="ARBA" id="ARBA00022837"/>
    </source>
</evidence>
<keyword evidence="3" id="KW-0106">Calcium</keyword>
<dbReference type="PROSITE" id="PS50222">
    <property type="entry name" value="EF_HAND_2"/>
    <property type="match status" value="4"/>
</dbReference>
<evidence type="ECO:0000313" key="5">
    <source>
        <dbReference type="EMBL" id="RCK59037.1"/>
    </source>
</evidence>
<dbReference type="InterPro" id="IPR002048">
    <property type="entry name" value="EF_hand_dom"/>
</dbReference>
<evidence type="ECO:0000256" key="1">
    <source>
        <dbReference type="ARBA" id="ARBA00022723"/>
    </source>
</evidence>
<feature type="domain" description="EF-hand" evidence="4">
    <location>
        <begin position="179"/>
        <end position="210"/>
    </location>
</feature>
<dbReference type="EMBL" id="QLNQ01000025">
    <property type="protein sequence ID" value="RCK62648.1"/>
    <property type="molecule type" value="Genomic_DNA"/>
</dbReference>
<dbReference type="FunFam" id="1.10.238.10:FF:000001">
    <property type="entry name" value="Calmodulin 1"/>
    <property type="match status" value="1"/>
</dbReference>
<keyword evidence="2" id="KW-0677">Repeat</keyword>
<dbReference type="STRING" id="5486.A0A367Y9W8"/>
<keyword evidence="7" id="KW-1185">Reference proteome</keyword>
<feature type="domain" description="EF-hand" evidence="4">
    <location>
        <begin position="106"/>
        <end position="141"/>
    </location>
</feature>
<evidence type="ECO:0000259" key="4">
    <source>
        <dbReference type="PROSITE" id="PS50222"/>
    </source>
</evidence>
<evidence type="ECO:0000313" key="6">
    <source>
        <dbReference type="EMBL" id="RCK62648.1"/>
    </source>
</evidence>
<evidence type="ECO:0000313" key="7">
    <source>
        <dbReference type="Proteomes" id="UP000253472"/>
    </source>
</evidence>
<name>A0A367Y9W8_9ASCO</name>
<dbReference type="SUPFAM" id="SSF47473">
    <property type="entry name" value="EF-hand"/>
    <property type="match status" value="1"/>
</dbReference>
<dbReference type="InterPro" id="IPR011992">
    <property type="entry name" value="EF-hand-dom_pair"/>
</dbReference>
<dbReference type="InterPro" id="IPR018247">
    <property type="entry name" value="EF_Hand_1_Ca_BS"/>
</dbReference>
<dbReference type="EMBL" id="QLNQ01000027">
    <property type="protein sequence ID" value="RCK59037.1"/>
    <property type="molecule type" value="Genomic_DNA"/>
</dbReference>
<dbReference type="GO" id="GO:0005509">
    <property type="term" value="F:calcium ion binding"/>
    <property type="evidence" value="ECO:0007669"/>
    <property type="project" value="InterPro"/>
</dbReference>
<dbReference type="Proteomes" id="UP000253472">
    <property type="component" value="Unassembled WGS sequence"/>
</dbReference>
<reference evidence="6 7" key="1">
    <citation type="submission" date="2018-06" db="EMBL/GenBank/DDBJ databases">
        <title>Whole genome sequencing of Candida tropicalis (genome annotated by CSBL at Korea University).</title>
        <authorList>
            <person name="Ahn J."/>
        </authorList>
    </citation>
    <scope>NUCLEOTIDE SEQUENCE [LARGE SCALE GENOMIC DNA]</scope>
    <source>
        <strain evidence="6 7">ATCC 20962</strain>
    </source>
</reference>
<evidence type="ECO:0000256" key="2">
    <source>
        <dbReference type="ARBA" id="ARBA00022737"/>
    </source>
</evidence>
<dbReference type="PANTHER" id="PTHR23048:SF48">
    <property type="entry name" value="CENTRIN 3"/>
    <property type="match status" value="1"/>
</dbReference>
<dbReference type="Pfam" id="PF13499">
    <property type="entry name" value="EF-hand_7"/>
    <property type="match status" value="2"/>
</dbReference>
<gene>
    <name evidence="6" type="primary">CDC31_1</name>
    <name evidence="5" type="synonym">CDC31_0</name>
    <name evidence="5" type="ORF">Cantr_07408</name>
    <name evidence="6" type="ORF">Cantr_09501</name>
</gene>
<organism evidence="6 7">
    <name type="scientific">Candida viswanathii</name>
    <dbReference type="NCBI Taxonomy" id="5486"/>
    <lineage>
        <taxon>Eukaryota</taxon>
        <taxon>Fungi</taxon>
        <taxon>Dikarya</taxon>
        <taxon>Ascomycota</taxon>
        <taxon>Saccharomycotina</taxon>
        <taxon>Pichiomycetes</taxon>
        <taxon>Debaryomycetaceae</taxon>
        <taxon>Candida/Lodderomyces clade</taxon>
        <taxon>Candida</taxon>
    </lineage>
</organism>
<dbReference type="AlphaFoldDB" id="A0A367Y9W8"/>
<dbReference type="PROSITE" id="PS00018">
    <property type="entry name" value="EF_HAND_1"/>
    <property type="match status" value="1"/>
</dbReference>
<sequence length="210" mass="23661">MSGFNRGDRISSLGNANNPGGIMSNKRGLYGAGSNLNNSNINNSGISNNNNNSSNTSMTAAAIKQELLDEQKAEIREAFELFDMNADGCLDYHETKVAFRALGFDLSKRQVLDIIHEYDTEDNNLITYDNFFKAVGEMIIKRDPLEEIRRAFKLFDIDGTGKISVRNLRKISRDLGENLSEEELQAMIDEFDLDEDGEINEEEFIRICTE</sequence>
<dbReference type="PANTHER" id="PTHR23048">
    <property type="entry name" value="MYOSIN LIGHT CHAIN 1, 3"/>
    <property type="match status" value="1"/>
</dbReference>
<dbReference type="Gene3D" id="1.10.238.10">
    <property type="entry name" value="EF-hand"/>
    <property type="match status" value="2"/>
</dbReference>
<keyword evidence="6" id="KW-0132">Cell division</keyword>
<keyword evidence="1" id="KW-0479">Metal-binding</keyword>
<keyword evidence="6" id="KW-0131">Cell cycle</keyword>
<dbReference type="GO" id="GO:0016460">
    <property type="term" value="C:myosin II complex"/>
    <property type="evidence" value="ECO:0007669"/>
    <property type="project" value="TreeGrafter"/>
</dbReference>
<dbReference type="InterPro" id="IPR050230">
    <property type="entry name" value="CALM/Myosin/TropC-like"/>
</dbReference>
<protein>
    <submittedName>
        <fullName evidence="6">Cell division control protein 31</fullName>
    </submittedName>
</protein>
<dbReference type="OrthoDB" id="343296at2759"/>